<name>A0A433JGZ3_9GAMM</name>
<dbReference type="Proteomes" id="UP000288012">
    <property type="component" value="Unassembled WGS sequence"/>
</dbReference>
<sequence length="106" mass="11720">MKTIVIKISFLLLALFSFSSHAEKVVITGEPVVLEKRGDVYVVPSAYTAATPYHYVTLDGTNRVCYAEAQPNLASLNMSTVTVDVNGTPQTWTCYDYDATYFEVTP</sequence>
<evidence type="ECO:0000313" key="2">
    <source>
        <dbReference type="EMBL" id="RUQ81575.1"/>
    </source>
</evidence>
<keyword evidence="3" id="KW-1185">Reference proteome</keyword>
<evidence type="ECO:0000313" key="3">
    <source>
        <dbReference type="Proteomes" id="UP000288012"/>
    </source>
</evidence>
<accession>A0A433JGZ3</accession>
<dbReference type="AlphaFoldDB" id="A0A433JGZ3"/>
<proteinExistence type="predicted"/>
<dbReference type="OrthoDB" id="5652365at2"/>
<feature type="chain" id="PRO_5019319972" description="DUF1496 domain-containing protein" evidence="1">
    <location>
        <begin position="23"/>
        <end position="106"/>
    </location>
</feature>
<evidence type="ECO:0000256" key="1">
    <source>
        <dbReference type="SAM" id="SignalP"/>
    </source>
</evidence>
<evidence type="ECO:0008006" key="4">
    <source>
        <dbReference type="Google" id="ProtNLM"/>
    </source>
</evidence>
<protein>
    <recommendedName>
        <fullName evidence="4">DUF1496 domain-containing protein</fullName>
    </recommendedName>
</protein>
<organism evidence="2 3">
    <name type="scientific">Legionella septentrionalis</name>
    <dbReference type="NCBI Taxonomy" id="2498109"/>
    <lineage>
        <taxon>Bacteria</taxon>
        <taxon>Pseudomonadati</taxon>
        <taxon>Pseudomonadota</taxon>
        <taxon>Gammaproteobacteria</taxon>
        <taxon>Legionellales</taxon>
        <taxon>Legionellaceae</taxon>
        <taxon>Legionella</taxon>
    </lineage>
</organism>
<comment type="caution">
    <text evidence="2">The sequence shown here is derived from an EMBL/GenBank/DDBJ whole genome shotgun (WGS) entry which is preliminary data.</text>
</comment>
<keyword evidence="1" id="KW-0732">Signal</keyword>
<feature type="signal peptide" evidence="1">
    <location>
        <begin position="1"/>
        <end position="22"/>
    </location>
</feature>
<dbReference type="RefSeq" id="WP_127032984.1">
    <property type="nucleotide sequence ID" value="NZ_RZGR01000037.1"/>
</dbReference>
<dbReference type="EMBL" id="RZGR01000037">
    <property type="protein sequence ID" value="RUQ81575.1"/>
    <property type="molecule type" value="Genomic_DNA"/>
</dbReference>
<reference evidence="2 3" key="1">
    <citation type="submission" date="2018-12" db="EMBL/GenBank/DDBJ databases">
        <title>Legionella sp,whole genome shotgun sequence.</title>
        <authorList>
            <person name="Wu H."/>
        </authorList>
    </citation>
    <scope>NUCLEOTIDE SEQUENCE [LARGE SCALE GENOMIC DNA]</scope>
    <source>
        <strain evidence="3">km714</strain>
    </source>
</reference>
<gene>
    <name evidence="2" type="ORF">EKM59_10155</name>
</gene>